<keyword evidence="4" id="KW-1185">Reference proteome</keyword>
<dbReference type="GO" id="GO:0005666">
    <property type="term" value="C:RNA polymerase III complex"/>
    <property type="evidence" value="ECO:0007669"/>
    <property type="project" value="TreeGrafter"/>
</dbReference>
<sequence length="695" mass="78446">MNYLEKDQLSSLDEDDPVVEEVDVYLSKQLSENLLLLQYPVRPCRFPYDEVPHIASRAKPKQLQLEVELAVNTRSSNYASSKGEQIALNVDGAEPDESSVYSSNKMDKQVLHSEASGVATGRYVLGTLKDNELHMTPLRGVLQMRPSFEYLDKADLRLQKGAVGDEDSQDEDDAKPVMVKFERQETKEAKARRLASYDFMKKKEKEECWVNLNYHQPHTGLAESERCLLYATLSNDTSEFYMSPDDYLKQLIPEEKAAEEKKPDMPNNVLSMSDLKTMPLAEQVRALLISAKVIHFSQLMSLLPKGTDVTTVLRNVQQVALLVQGCWVVKSEVLYPKDSFSAHSGIPAETLCRGRDYIMWRFLHNRYLVRKDIASVIRLPAEDVKDILEQMARFRVHKGWEFVMSFDQEFISRHVEVAQRQQMLWDRKFQQLAQILNVTKADLKLAANATSSVITSPRCRRTTSRSRSKSGGEMSMSDQSDADMDVQKSDKRRHYSGPERRHHSSGSDLKKLHLGAGGDEGDNVENGMDVDRMLSPASDINGTTIDLGALKLELVKVAADRLASRHVLSTSDFKRLFLLKLAECPPGHILGCGVSDKQLEESLLLAGAQKLNFGPNTDSVYILNKVGDGWDEVRAVLIGMLKEKPQVRLSSFRKKVDEAGIDVLSDNDLRKLLKEYCVPKGALWMLKCTLQQEDS</sequence>
<dbReference type="PANTHER" id="PTHR12069:SF0">
    <property type="entry name" value="DNA-DIRECTED RNA POLYMERASE III SUBUNIT RPC5"/>
    <property type="match status" value="1"/>
</dbReference>
<evidence type="ECO:0000313" key="4">
    <source>
        <dbReference type="Proteomes" id="UP001208570"/>
    </source>
</evidence>
<evidence type="ECO:0000313" key="3">
    <source>
        <dbReference type="EMBL" id="KAK2143520.1"/>
    </source>
</evidence>
<dbReference type="EMBL" id="JAODUP010000834">
    <property type="protein sequence ID" value="KAK2143520.1"/>
    <property type="molecule type" value="Genomic_DNA"/>
</dbReference>
<dbReference type="PANTHER" id="PTHR12069">
    <property type="entry name" value="DNA-DIRECTED RNA POLYMERASES III 80 KDA POLYPEPTIDE RNA POLYMERASE III SUBUNIT 5"/>
    <property type="match status" value="1"/>
</dbReference>
<feature type="domain" description="DNA-directed RNA polymerase III subunit RPC5 C-terminal" evidence="2">
    <location>
        <begin position="524"/>
        <end position="691"/>
    </location>
</feature>
<evidence type="ECO:0000256" key="1">
    <source>
        <dbReference type="SAM" id="MobiDB-lite"/>
    </source>
</evidence>
<comment type="caution">
    <text evidence="3">The sequence shown here is derived from an EMBL/GenBank/DDBJ whole genome shotgun (WGS) entry which is preliminary data.</text>
</comment>
<protein>
    <recommendedName>
        <fullName evidence="2">DNA-directed RNA polymerase III subunit RPC5 C-terminal domain-containing protein</fullName>
    </recommendedName>
</protein>
<dbReference type="AlphaFoldDB" id="A0AAD9J075"/>
<feature type="compositionally biased region" description="Basic residues" evidence="1">
    <location>
        <begin position="490"/>
        <end position="504"/>
    </location>
</feature>
<feature type="compositionally biased region" description="Basic residues" evidence="1">
    <location>
        <begin position="458"/>
        <end position="468"/>
    </location>
</feature>
<dbReference type="InterPro" id="IPR045576">
    <property type="entry name" value="RPC5_C"/>
</dbReference>
<dbReference type="Pfam" id="PF19725">
    <property type="entry name" value="RPC5_C"/>
    <property type="match status" value="1"/>
</dbReference>
<gene>
    <name evidence="3" type="ORF">LSH36_834g00053</name>
</gene>
<dbReference type="Proteomes" id="UP001208570">
    <property type="component" value="Unassembled WGS sequence"/>
</dbReference>
<reference evidence="3" key="1">
    <citation type="journal article" date="2023" name="Mol. Biol. Evol.">
        <title>Third-Generation Sequencing Reveals the Adaptive Role of the Epigenome in Three Deep-Sea Polychaetes.</title>
        <authorList>
            <person name="Perez M."/>
            <person name="Aroh O."/>
            <person name="Sun Y."/>
            <person name="Lan Y."/>
            <person name="Juniper S.K."/>
            <person name="Young C.R."/>
            <person name="Angers B."/>
            <person name="Qian P.Y."/>
        </authorList>
    </citation>
    <scope>NUCLEOTIDE SEQUENCE</scope>
    <source>
        <strain evidence="3">P08H-3</strain>
    </source>
</reference>
<feature type="region of interest" description="Disordered" evidence="1">
    <location>
        <begin position="454"/>
        <end position="528"/>
    </location>
</feature>
<evidence type="ECO:0000259" key="2">
    <source>
        <dbReference type="Pfam" id="PF19725"/>
    </source>
</evidence>
<dbReference type="Pfam" id="PF04801">
    <property type="entry name" value="RPC5"/>
    <property type="match status" value="1"/>
</dbReference>
<name>A0AAD9J075_9ANNE</name>
<accession>A0AAD9J075</accession>
<organism evidence="3 4">
    <name type="scientific">Paralvinella palmiformis</name>
    <dbReference type="NCBI Taxonomy" id="53620"/>
    <lineage>
        <taxon>Eukaryota</taxon>
        <taxon>Metazoa</taxon>
        <taxon>Spiralia</taxon>
        <taxon>Lophotrochozoa</taxon>
        <taxon>Annelida</taxon>
        <taxon>Polychaeta</taxon>
        <taxon>Sedentaria</taxon>
        <taxon>Canalipalpata</taxon>
        <taxon>Terebellida</taxon>
        <taxon>Terebelliformia</taxon>
        <taxon>Alvinellidae</taxon>
        <taxon>Paralvinella</taxon>
    </lineage>
</organism>
<dbReference type="InterPro" id="IPR006886">
    <property type="entry name" value="RNA_pol_III_Rpc5"/>
</dbReference>
<dbReference type="GO" id="GO:0042797">
    <property type="term" value="P:tRNA transcription by RNA polymerase III"/>
    <property type="evidence" value="ECO:0007669"/>
    <property type="project" value="TreeGrafter"/>
</dbReference>
<proteinExistence type="predicted"/>